<dbReference type="Pfam" id="PF00528">
    <property type="entry name" value="BPD_transp_1"/>
    <property type="match status" value="1"/>
</dbReference>
<dbReference type="CDD" id="cd06261">
    <property type="entry name" value="TM_PBP2"/>
    <property type="match status" value="1"/>
</dbReference>
<feature type="transmembrane region" description="Helical" evidence="7">
    <location>
        <begin position="247"/>
        <end position="273"/>
    </location>
</feature>
<accession>L0A4P8</accession>
<dbReference type="PROSITE" id="PS50928">
    <property type="entry name" value="ABC_TM1"/>
    <property type="match status" value="1"/>
</dbReference>
<comment type="subcellular location">
    <subcellularLocation>
        <location evidence="1 7">Cell membrane</location>
        <topology evidence="1 7">Multi-pass membrane protein</topology>
    </subcellularLocation>
</comment>
<keyword evidence="2 7" id="KW-0813">Transport</keyword>
<evidence type="ECO:0000256" key="1">
    <source>
        <dbReference type="ARBA" id="ARBA00004651"/>
    </source>
</evidence>
<comment type="similarity">
    <text evidence="7">Belongs to the binding-protein-dependent transport system permease family.</text>
</comment>
<name>L0A4P8_DEIPD</name>
<evidence type="ECO:0000256" key="6">
    <source>
        <dbReference type="ARBA" id="ARBA00023136"/>
    </source>
</evidence>
<dbReference type="Pfam" id="PF19300">
    <property type="entry name" value="BPD_transp_1_N"/>
    <property type="match status" value="1"/>
</dbReference>
<dbReference type="GO" id="GO:0005886">
    <property type="term" value="C:plasma membrane"/>
    <property type="evidence" value="ECO:0007669"/>
    <property type="project" value="UniProtKB-SubCell"/>
</dbReference>
<feature type="transmembrane region" description="Helical" evidence="7">
    <location>
        <begin position="135"/>
        <end position="157"/>
    </location>
</feature>
<feature type="domain" description="ABC transmembrane type-1" evidence="8">
    <location>
        <begin position="96"/>
        <end position="312"/>
    </location>
</feature>
<dbReference type="InterPro" id="IPR035906">
    <property type="entry name" value="MetI-like_sf"/>
</dbReference>
<proteinExistence type="inferred from homology"/>
<dbReference type="InterPro" id="IPR045621">
    <property type="entry name" value="BPD_transp_1_N"/>
</dbReference>
<dbReference type="AlphaFoldDB" id="L0A4P8"/>
<dbReference type="HOGENOM" id="CLU_036879_1_1_0"/>
<dbReference type="Proteomes" id="UP000010467">
    <property type="component" value="Chromosome"/>
</dbReference>
<dbReference type="InterPro" id="IPR000515">
    <property type="entry name" value="MetI-like"/>
</dbReference>
<keyword evidence="10" id="KW-1185">Reference proteome</keyword>
<dbReference type="PANTHER" id="PTHR30465:SF0">
    <property type="entry name" value="OLIGOPEPTIDE TRANSPORT SYSTEM PERMEASE PROTEIN APPB"/>
    <property type="match status" value="1"/>
</dbReference>
<dbReference type="GO" id="GO:0055085">
    <property type="term" value="P:transmembrane transport"/>
    <property type="evidence" value="ECO:0007669"/>
    <property type="project" value="InterPro"/>
</dbReference>
<feature type="transmembrane region" description="Helical" evidence="7">
    <location>
        <begin position="100"/>
        <end position="123"/>
    </location>
</feature>
<dbReference type="STRING" id="937777.Deipe_3394"/>
<keyword evidence="3" id="KW-1003">Cell membrane</keyword>
<evidence type="ECO:0000256" key="4">
    <source>
        <dbReference type="ARBA" id="ARBA00022692"/>
    </source>
</evidence>
<organism evidence="9 10">
    <name type="scientific">Deinococcus peraridilitoris (strain DSM 19664 / LMG 22246 / CIP 109416 / KR-200)</name>
    <dbReference type="NCBI Taxonomy" id="937777"/>
    <lineage>
        <taxon>Bacteria</taxon>
        <taxon>Thermotogati</taxon>
        <taxon>Deinococcota</taxon>
        <taxon>Deinococci</taxon>
        <taxon>Deinococcales</taxon>
        <taxon>Deinococcaceae</taxon>
        <taxon>Deinococcus</taxon>
    </lineage>
</organism>
<evidence type="ECO:0000256" key="3">
    <source>
        <dbReference type="ARBA" id="ARBA00022475"/>
    </source>
</evidence>
<gene>
    <name evidence="9" type="ordered locus">Deipe_3394</name>
</gene>
<evidence type="ECO:0000313" key="10">
    <source>
        <dbReference type="Proteomes" id="UP000010467"/>
    </source>
</evidence>
<dbReference type="RefSeq" id="WP_015237129.1">
    <property type="nucleotide sequence ID" value="NC_019793.1"/>
</dbReference>
<dbReference type="PATRIC" id="fig|937777.3.peg.3407"/>
<dbReference type="SUPFAM" id="SSF161098">
    <property type="entry name" value="MetI-like"/>
    <property type="match status" value="1"/>
</dbReference>
<feature type="transmembrane region" description="Helical" evidence="7">
    <location>
        <begin position="12"/>
        <end position="30"/>
    </location>
</feature>
<dbReference type="KEGG" id="dpd:Deipe_3394"/>
<keyword evidence="5 7" id="KW-1133">Transmembrane helix</keyword>
<keyword evidence="6 7" id="KW-0472">Membrane</keyword>
<dbReference type="EMBL" id="CP003382">
    <property type="protein sequence ID" value="AFZ68831.1"/>
    <property type="molecule type" value="Genomic_DNA"/>
</dbReference>
<keyword evidence="4 7" id="KW-0812">Transmembrane</keyword>
<sequence>MLPFMLRRLVNSIPTVIGATLLIFFIISLAPGDFLTIQLLDPNISQQQIDNLRRIYGLDKPLIVQYFYWMKELLQGNLGDSFAYKQPVAQVIAPRVMNSLYLVLLSQIIFYLLAIPLGVYGAVRQYSLGDKVSSTMMYILLGFPTFFLAILVIFVILQVRFATGWDIPVGGMTSNNYNELTPFGKFLDVLKHVAIPAIVLALSTMAGFTRVLRGQMLEYMNSDFVRTARSKGLNEFKVIYKHTLRNAIIPFIAGIGSLLPALIGGAGLIEVVFSYPGITPMLLDALASRDLYVLAGFNLVSIILLIFGNLLSDILLSLVDPRIRYA</sequence>
<feature type="transmembrane region" description="Helical" evidence="7">
    <location>
        <begin position="293"/>
        <end position="319"/>
    </location>
</feature>
<feature type="transmembrane region" description="Helical" evidence="7">
    <location>
        <begin position="193"/>
        <end position="212"/>
    </location>
</feature>
<dbReference type="Gene3D" id="1.10.3720.10">
    <property type="entry name" value="MetI-like"/>
    <property type="match status" value="1"/>
</dbReference>
<evidence type="ECO:0000256" key="2">
    <source>
        <dbReference type="ARBA" id="ARBA00022448"/>
    </source>
</evidence>
<evidence type="ECO:0000256" key="7">
    <source>
        <dbReference type="RuleBase" id="RU363032"/>
    </source>
</evidence>
<evidence type="ECO:0000313" key="9">
    <source>
        <dbReference type="EMBL" id="AFZ68831.1"/>
    </source>
</evidence>
<protein>
    <submittedName>
        <fullName evidence="9">ABC-type dipeptide/oligopeptide/nickel transport system, permease component</fullName>
    </submittedName>
</protein>
<dbReference type="PANTHER" id="PTHR30465">
    <property type="entry name" value="INNER MEMBRANE ABC TRANSPORTER"/>
    <property type="match status" value="1"/>
</dbReference>
<dbReference type="eggNOG" id="COG0601">
    <property type="taxonomic scope" value="Bacteria"/>
</dbReference>
<dbReference type="OrthoDB" id="9773221at2"/>
<evidence type="ECO:0000259" key="8">
    <source>
        <dbReference type="PROSITE" id="PS50928"/>
    </source>
</evidence>
<evidence type="ECO:0000256" key="5">
    <source>
        <dbReference type="ARBA" id="ARBA00022989"/>
    </source>
</evidence>
<reference evidence="10" key="1">
    <citation type="submission" date="2012-03" db="EMBL/GenBank/DDBJ databases">
        <title>Complete sequence of chromosome of Deinococcus peraridilitoris DSM 19664.</title>
        <authorList>
            <person name="Lucas S."/>
            <person name="Copeland A."/>
            <person name="Lapidus A."/>
            <person name="Glavina del Rio T."/>
            <person name="Dalin E."/>
            <person name="Tice H."/>
            <person name="Bruce D."/>
            <person name="Goodwin L."/>
            <person name="Pitluck S."/>
            <person name="Peters L."/>
            <person name="Mikhailova N."/>
            <person name="Lu M."/>
            <person name="Kyrpides N."/>
            <person name="Mavromatis K."/>
            <person name="Ivanova N."/>
            <person name="Brettin T."/>
            <person name="Detter J.C."/>
            <person name="Han C."/>
            <person name="Larimer F."/>
            <person name="Land M."/>
            <person name="Hauser L."/>
            <person name="Markowitz V."/>
            <person name="Cheng J.-F."/>
            <person name="Hugenholtz P."/>
            <person name="Woyke T."/>
            <person name="Wu D."/>
            <person name="Pukall R."/>
            <person name="Steenblock K."/>
            <person name="Brambilla E."/>
            <person name="Klenk H.-P."/>
            <person name="Eisen J.A."/>
        </authorList>
    </citation>
    <scope>NUCLEOTIDE SEQUENCE [LARGE SCALE GENOMIC DNA]</scope>
    <source>
        <strain evidence="10">DSM 19664 / LMG 22246 / CIP 109416 / KR-200</strain>
    </source>
</reference>